<reference evidence="1 2" key="1">
    <citation type="journal article" date="2019" name="Environ. Microbiol.">
        <title>Species interactions and distinct microbial communities in high Arctic permafrost affected cryosols are associated with the CH4 and CO2 gas fluxes.</title>
        <authorList>
            <person name="Altshuler I."/>
            <person name="Hamel J."/>
            <person name="Turney S."/>
            <person name="Magnuson E."/>
            <person name="Levesque R."/>
            <person name="Greer C."/>
            <person name="Whyte L.G."/>
        </authorList>
    </citation>
    <scope>NUCLEOTIDE SEQUENCE [LARGE SCALE GENOMIC DNA]</scope>
    <source>
        <strain evidence="1 2">E6.1</strain>
    </source>
</reference>
<dbReference type="OrthoDB" id="7054794at2"/>
<dbReference type="Proteomes" id="UP000319931">
    <property type="component" value="Unassembled WGS sequence"/>
</dbReference>
<keyword evidence="2" id="KW-1185">Reference proteome</keyword>
<dbReference type="EMBL" id="RCZC01000001">
    <property type="protein sequence ID" value="TPG56498.1"/>
    <property type="molecule type" value="Genomic_DNA"/>
</dbReference>
<comment type="caution">
    <text evidence="1">The sequence shown here is derived from an EMBL/GenBank/DDBJ whole genome shotgun (WGS) entry which is preliminary data.</text>
</comment>
<organism evidence="1 2">
    <name type="scientific">Sphingomonas glacialis</name>
    <dbReference type="NCBI Taxonomy" id="658225"/>
    <lineage>
        <taxon>Bacteria</taxon>
        <taxon>Pseudomonadati</taxon>
        <taxon>Pseudomonadota</taxon>
        <taxon>Alphaproteobacteria</taxon>
        <taxon>Sphingomonadales</taxon>
        <taxon>Sphingomonadaceae</taxon>
        <taxon>Sphingomonas</taxon>
    </lineage>
</organism>
<proteinExistence type="predicted"/>
<protein>
    <submittedName>
        <fullName evidence="1">Uncharacterized protein</fullName>
    </submittedName>
</protein>
<dbReference type="AlphaFoldDB" id="A0A502G3L7"/>
<name>A0A502G3L7_9SPHN</name>
<sequence length="200" mass="23376">MLGVWQITTPVVDLRPADRTVPFTKKGEEAYRTNLRLKKKGAIDDYDVMTSRCANPGMPRMMITAKRFKIRELFNVLTFDFEWNRLIRQIDLRGLPLEKPLGTRFTGVSRGRWVGDTLEVETTDVPPEALIDQLLPHSWDMKVTERYRLLDADTLEDRITITDPEYYQHPWEARVTYKRQPFVVFAEDVCLDRLASKKGQ</sequence>
<evidence type="ECO:0000313" key="2">
    <source>
        <dbReference type="Proteomes" id="UP000319931"/>
    </source>
</evidence>
<gene>
    <name evidence="1" type="ORF">EAH76_02865</name>
</gene>
<evidence type="ECO:0000313" key="1">
    <source>
        <dbReference type="EMBL" id="TPG56498.1"/>
    </source>
</evidence>
<accession>A0A502G3L7</accession>